<feature type="transmembrane region" description="Helical" evidence="1">
    <location>
        <begin position="282"/>
        <end position="303"/>
    </location>
</feature>
<evidence type="ECO:0000256" key="1">
    <source>
        <dbReference type="SAM" id="Phobius"/>
    </source>
</evidence>
<dbReference type="Gene3D" id="3.40.50.300">
    <property type="entry name" value="P-loop containing nucleotide triphosphate hydrolases"/>
    <property type="match status" value="1"/>
</dbReference>
<dbReference type="PANTHER" id="PTHR43185">
    <property type="entry name" value="FERROUS IRON TRANSPORT PROTEIN B"/>
    <property type="match status" value="1"/>
</dbReference>
<feature type="domain" description="FeoB-type G" evidence="2">
    <location>
        <begin position="1"/>
        <end position="159"/>
    </location>
</feature>
<dbReference type="AlphaFoldDB" id="A0A0S7WLQ0"/>
<dbReference type="Proteomes" id="UP000051124">
    <property type="component" value="Unassembled WGS sequence"/>
</dbReference>
<feature type="transmembrane region" description="Helical" evidence="1">
    <location>
        <begin position="194"/>
        <end position="219"/>
    </location>
</feature>
<feature type="transmembrane region" description="Helical" evidence="1">
    <location>
        <begin position="516"/>
        <end position="537"/>
    </location>
</feature>
<organism evidence="3 4">
    <name type="scientific">candidate division TA06 bacterium DG_26</name>
    <dbReference type="NCBI Taxonomy" id="1703771"/>
    <lineage>
        <taxon>Bacteria</taxon>
        <taxon>Bacteria division TA06</taxon>
    </lineage>
</organism>
<name>A0A0S7WLQ0_UNCT6</name>
<comment type="caution">
    <text evidence="3">The sequence shown here is derived from an EMBL/GenBank/DDBJ whole genome shotgun (WGS) entry which is preliminary data.</text>
</comment>
<dbReference type="CDD" id="cd01879">
    <property type="entry name" value="FeoB"/>
    <property type="match status" value="1"/>
</dbReference>
<dbReference type="InterPro" id="IPR011640">
    <property type="entry name" value="Fe2_transport_prot_B_C"/>
</dbReference>
<feature type="transmembrane region" description="Helical" evidence="1">
    <location>
        <begin position="549"/>
        <end position="567"/>
    </location>
</feature>
<dbReference type="Pfam" id="PF07670">
    <property type="entry name" value="Gate"/>
    <property type="match status" value="2"/>
</dbReference>
<protein>
    <submittedName>
        <fullName evidence="3">Iron transporter FeoB</fullName>
    </submittedName>
</protein>
<reference evidence="3 4" key="1">
    <citation type="journal article" date="2015" name="Microbiome">
        <title>Genomic resolution of linkages in carbon, nitrogen, and sulfur cycling among widespread estuary sediment bacteria.</title>
        <authorList>
            <person name="Baker B.J."/>
            <person name="Lazar C.S."/>
            <person name="Teske A.P."/>
            <person name="Dick G.J."/>
        </authorList>
    </citation>
    <scope>NUCLEOTIDE SEQUENCE [LARGE SCALE GENOMIC DNA]</scope>
    <source>
        <strain evidence="3">DG_26</strain>
    </source>
</reference>
<dbReference type="PANTHER" id="PTHR43185:SF1">
    <property type="entry name" value="FE(2+) TRANSPORTER FEOB"/>
    <property type="match status" value="1"/>
</dbReference>
<sequence>MVLLMGNPNVGKSAVFSRLSGVHVIASNYPGTTVGYTEGYMKLGDEKVKVIDVPGAYTLEPTCKAEEVAVEMMTKGDLVINVVDATNLERNLYLTTQLIEAGVPVVVALNIWDETKHKGIAIDVRKLEEMLGIPVVPTVAVTGEGMARLVHRLGEARSVGTQRRTSSQRWAEVGRIVENVQLIRHRHHTVLDRLAEASIAPVSGMPIALGVLFGCFQLVRFLGEGLIEYVIDPLFNALYLPLMTRLSGLLGAEPVLHKILIGELIKGEIDWSQSMGALTTGLYVPFGMVLPYVFSFYLVLSLLEDFGYLPRLAVLFDTVMHRIGLHGYAIVPMLLGFGCNVPGILATRILESRRERFITATLISIGIPCAALQAMIFGLVGKRGVQWVVIVYLTLFVAWLSLGRILNLLVKGFSPALLMEIPPYRMVSLRLIAKKVSMRIRTFLYEAIPIVVFGVFVINILYIVKVFDVLASLSSPVVIHVLGLPKEAVVPIVLGFLRKDVALGFLSPLDLTPKQLVIGATVLAMFFPCIATFVVFIRELGWSSMLKAAGIMVIVSIGFGGLQNLILR</sequence>
<dbReference type="Pfam" id="PF02421">
    <property type="entry name" value="FeoB_N"/>
    <property type="match status" value="1"/>
</dbReference>
<feature type="transmembrane region" description="Helical" evidence="1">
    <location>
        <begin position="443"/>
        <end position="464"/>
    </location>
</feature>
<dbReference type="GO" id="GO:0005525">
    <property type="term" value="F:GTP binding"/>
    <property type="evidence" value="ECO:0007669"/>
    <property type="project" value="InterPro"/>
</dbReference>
<feature type="transmembrane region" description="Helical" evidence="1">
    <location>
        <begin position="357"/>
        <end position="381"/>
    </location>
</feature>
<dbReference type="InterPro" id="IPR005225">
    <property type="entry name" value="Small_GTP-bd"/>
</dbReference>
<dbReference type="InterPro" id="IPR030389">
    <property type="entry name" value="G_FEOB_dom"/>
</dbReference>
<dbReference type="GO" id="GO:0015093">
    <property type="term" value="F:ferrous iron transmembrane transporter activity"/>
    <property type="evidence" value="ECO:0007669"/>
    <property type="project" value="InterPro"/>
</dbReference>
<dbReference type="Pfam" id="PF07664">
    <property type="entry name" value="FeoB_C"/>
    <property type="match status" value="1"/>
</dbReference>
<feature type="transmembrane region" description="Helical" evidence="1">
    <location>
        <begin position="387"/>
        <end position="410"/>
    </location>
</feature>
<dbReference type="InterPro" id="IPR050860">
    <property type="entry name" value="FeoB_GTPase"/>
</dbReference>
<evidence type="ECO:0000259" key="2">
    <source>
        <dbReference type="PROSITE" id="PS51711"/>
    </source>
</evidence>
<evidence type="ECO:0000313" key="3">
    <source>
        <dbReference type="EMBL" id="KPJ51117.1"/>
    </source>
</evidence>
<dbReference type="PROSITE" id="PS51711">
    <property type="entry name" value="G_FEOB"/>
    <property type="match status" value="1"/>
</dbReference>
<dbReference type="PATRIC" id="fig|1703771.3.peg.1512"/>
<feature type="transmembrane region" description="Helical" evidence="1">
    <location>
        <begin position="323"/>
        <end position="345"/>
    </location>
</feature>
<dbReference type="EMBL" id="LIZT01000006">
    <property type="protein sequence ID" value="KPJ51117.1"/>
    <property type="molecule type" value="Genomic_DNA"/>
</dbReference>
<gene>
    <name evidence="3" type="ORF">AMJ40_00930</name>
</gene>
<keyword evidence="1" id="KW-0812">Transmembrane</keyword>
<keyword evidence="1" id="KW-1133">Transmembrane helix</keyword>
<dbReference type="NCBIfam" id="TIGR00231">
    <property type="entry name" value="small_GTP"/>
    <property type="match status" value="1"/>
</dbReference>
<dbReference type="SUPFAM" id="SSF52540">
    <property type="entry name" value="P-loop containing nucleoside triphosphate hydrolases"/>
    <property type="match status" value="1"/>
</dbReference>
<keyword evidence="1" id="KW-0472">Membrane</keyword>
<evidence type="ECO:0000313" key="4">
    <source>
        <dbReference type="Proteomes" id="UP000051124"/>
    </source>
</evidence>
<dbReference type="GO" id="GO:0005886">
    <property type="term" value="C:plasma membrane"/>
    <property type="evidence" value="ECO:0007669"/>
    <property type="project" value="TreeGrafter"/>
</dbReference>
<dbReference type="InterPro" id="IPR011642">
    <property type="entry name" value="Gate_dom"/>
</dbReference>
<accession>A0A0S7WLQ0</accession>
<proteinExistence type="predicted"/>
<dbReference type="InterPro" id="IPR027417">
    <property type="entry name" value="P-loop_NTPase"/>
</dbReference>